<feature type="compositionally biased region" description="Polar residues" evidence="9">
    <location>
        <begin position="50"/>
        <end position="61"/>
    </location>
</feature>
<keyword evidence="8" id="KW-0998">Cell outer membrane</keyword>
<gene>
    <name evidence="12" type="ORF">AMP9_3551</name>
</gene>
<evidence type="ECO:0000259" key="11">
    <source>
        <dbReference type="Pfam" id="PF07715"/>
    </source>
</evidence>
<evidence type="ECO:0000256" key="3">
    <source>
        <dbReference type="ARBA" id="ARBA00022692"/>
    </source>
</evidence>
<dbReference type="Gene3D" id="2.40.170.20">
    <property type="entry name" value="TonB-dependent receptor, beta-barrel domain"/>
    <property type="match status" value="1"/>
</dbReference>
<dbReference type="PROSITE" id="PS01156">
    <property type="entry name" value="TONB_DEPENDENT_REC_2"/>
    <property type="match status" value="1"/>
</dbReference>
<dbReference type="InterPro" id="IPR012910">
    <property type="entry name" value="Plug_dom"/>
</dbReference>
<dbReference type="InterPro" id="IPR000531">
    <property type="entry name" value="Beta-barrel_TonB"/>
</dbReference>
<keyword evidence="4" id="KW-0732">Signal</keyword>
<keyword evidence="2" id="KW-0813">Transport</keyword>
<evidence type="ECO:0000256" key="5">
    <source>
        <dbReference type="ARBA" id="ARBA00023077"/>
    </source>
</evidence>
<dbReference type="PANTHER" id="PTHR30069">
    <property type="entry name" value="TONB-DEPENDENT OUTER MEMBRANE RECEPTOR"/>
    <property type="match status" value="1"/>
</dbReference>
<evidence type="ECO:0000256" key="4">
    <source>
        <dbReference type="ARBA" id="ARBA00022729"/>
    </source>
</evidence>
<evidence type="ECO:0000313" key="12">
    <source>
        <dbReference type="EMBL" id="VFR16808.1"/>
    </source>
</evidence>
<dbReference type="Gene3D" id="2.170.130.10">
    <property type="entry name" value="TonB-dependent receptor, plug domain"/>
    <property type="match status" value="1"/>
</dbReference>
<dbReference type="PANTHER" id="PTHR30069:SF29">
    <property type="entry name" value="HEMOGLOBIN AND HEMOGLOBIN-HAPTOGLOBIN-BINDING PROTEIN 1-RELATED"/>
    <property type="match status" value="1"/>
</dbReference>
<feature type="domain" description="TonB-dependent receptor-like beta-barrel" evidence="10">
    <location>
        <begin position="291"/>
        <end position="678"/>
    </location>
</feature>
<feature type="compositionally biased region" description="Polar residues" evidence="9">
    <location>
        <begin position="371"/>
        <end position="398"/>
    </location>
</feature>
<dbReference type="EMBL" id="CAADHY010000007">
    <property type="protein sequence ID" value="VFR16808.1"/>
    <property type="molecule type" value="Genomic_DNA"/>
</dbReference>
<evidence type="ECO:0000256" key="2">
    <source>
        <dbReference type="ARBA" id="ARBA00022448"/>
    </source>
</evidence>
<dbReference type="GO" id="GO:0044718">
    <property type="term" value="P:siderophore transmembrane transport"/>
    <property type="evidence" value="ECO:0007669"/>
    <property type="project" value="TreeGrafter"/>
</dbReference>
<keyword evidence="3" id="KW-0812">Transmembrane</keyword>
<evidence type="ECO:0000256" key="9">
    <source>
        <dbReference type="SAM" id="MobiDB-lite"/>
    </source>
</evidence>
<protein>
    <submittedName>
        <fullName evidence="12">Outer membrane vitamin B12 receptor BtuB</fullName>
    </submittedName>
</protein>
<dbReference type="GO" id="GO:0015344">
    <property type="term" value="F:siderophore uptake transmembrane transporter activity"/>
    <property type="evidence" value="ECO:0007669"/>
    <property type="project" value="TreeGrafter"/>
</dbReference>
<keyword evidence="6" id="KW-0472">Membrane</keyword>
<dbReference type="InterPro" id="IPR037066">
    <property type="entry name" value="Plug_dom_sf"/>
</dbReference>
<feature type="region of interest" description="Disordered" evidence="9">
    <location>
        <begin position="37"/>
        <end position="61"/>
    </location>
</feature>
<dbReference type="SUPFAM" id="SSF56935">
    <property type="entry name" value="Porins"/>
    <property type="match status" value="1"/>
</dbReference>
<keyword evidence="5" id="KW-0798">TonB box</keyword>
<feature type="region of interest" description="Disordered" evidence="9">
    <location>
        <begin position="369"/>
        <end position="398"/>
    </location>
</feature>
<evidence type="ECO:0000256" key="6">
    <source>
        <dbReference type="ARBA" id="ARBA00023136"/>
    </source>
</evidence>
<feature type="domain" description="TonB-dependent receptor plug" evidence="11">
    <location>
        <begin position="62"/>
        <end position="162"/>
    </location>
</feature>
<evidence type="ECO:0000256" key="1">
    <source>
        <dbReference type="ARBA" id="ARBA00004571"/>
    </source>
</evidence>
<proteinExistence type="predicted"/>
<accession>A0A484NTA0</accession>
<sequence>MSRPLKLVLPASAALLAALCPPAQAADAPQLSTITVTAPGAEDGRPRSKGATQQPATLDHGATQSVTVIDSQEIGILNTPSTLDLLARVPNATVNRNGGIAGTVFLRGLNSNDMRIPMFIDGDRFRGRNTLQFMLISPTEIEQVEVIRGPSSSRYGSDGLAGLINFVTKRAHGNLDQPFSLNGGEASTTYQSNGHGVQGTVALEGAGDGFDLRVYATGRRASDYDSAAGTVPNSDYRSGNAGVVLGYMPDARQRFEASVRVAYVEDGVAGAMPAPPLSISRREPLKVKQGRLAYAGEFDGTVKALKASLYVNEFDTLITNHNETNPARVIDTRNNVIGPMAYGGGVSATIPWATTQTIVGMDFMHERRPGSETQRSTQVRAGNGSITTTTSGYDQTGPDQYQSNIGAFLTTEWQPAPKWTVSAGGRFDWFRSDVKTSPLPSPNLLPAFQAAQDTTQTATTGSLGLSYRATDVIELLGSVGSSFRMPWTSEMFSAGYTGTSYTIPNPGLKPERGVTVEAGTRLHLTDAKIGLTAFRSDYRDFLENIVTTYQGLPATQRRNVGRARIQGVETDWRWQFTRQANVYGNASYLHATNRSTGRPLPSIATLSGLLGLQYVGPNDAYALSGEVQWAKGQSRYAEASEYPAAGYATVNLYAQLQLDRLGLAQAGNTQLIFSVNNLFDRGYRTAATSSVRSYAMSDLNPLLEPGRSVSVTVRTRF</sequence>
<comment type="subcellular location">
    <subcellularLocation>
        <location evidence="1">Cell outer membrane</location>
        <topology evidence="1">Multi-pass membrane protein</topology>
    </subcellularLocation>
</comment>
<keyword evidence="7 12" id="KW-0675">Receptor</keyword>
<evidence type="ECO:0000256" key="7">
    <source>
        <dbReference type="ARBA" id="ARBA00023170"/>
    </source>
</evidence>
<dbReference type="InterPro" id="IPR010917">
    <property type="entry name" value="TonB_rcpt_CS"/>
</dbReference>
<reference evidence="12" key="1">
    <citation type="submission" date="2019-03" db="EMBL/GenBank/DDBJ databases">
        <authorList>
            <person name="Danneels B."/>
        </authorList>
    </citation>
    <scope>NUCLEOTIDE SEQUENCE</scope>
</reference>
<evidence type="ECO:0000259" key="10">
    <source>
        <dbReference type="Pfam" id="PF00593"/>
    </source>
</evidence>
<dbReference type="AlphaFoldDB" id="A0A484NTA0"/>
<organism evidence="12">
    <name type="scientific">plant metagenome</name>
    <dbReference type="NCBI Taxonomy" id="1297885"/>
    <lineage>
        <taxon>unclassified sequences</taxon>
        <taxon>metagenomes</taxon>
        <taxon>organismal metagenomes</taxon>
    </lineage>
</organism>
<name>A0A484NTA0_9ZZZZ</name>
<dbReference type="GO" id="GO:0009279">
    <property type="term" value="C:cell outer membrane"/>
    <property type="evidence" value="ECO:0007669"/>
    <property type="project" value="UniProtKB-SubCell"/>
</dbReference>
<evidence type="ECO:0000256" key="8">
    <source>
        <dbReference type="ARBA" id="ARBA00023237"/>
    </source>
</evidence>
<dbReference type="CDD" id="cd01347">
    <property type="entry name" value="ligand_gated_channel"/>
    <property type="match status" value="1"/>
</dbReference>
<dbReference type="InterPro" id="IPR036942">
    <property type="entry name" value="Beta-barrel_TonB_sf"/>
</dbReference>
<dbReference type="InterPro" id="IPR039426">
    <property type="entry name" value="TonB-dep_rcpt-like"/>
</dbReference>
<dbReference type="Pfam" id="PF00593">
    <property type="entry name" value="TonB_dep_Rec_b-barrel"/>
    <property type="match status" value="1"/>
</dbReference>
<dbReference type="Pfam" id="PF07715">
    <property type="entry name" value="Plug"/>
    <property type="match status" value="1"/>
</dbReference>
<dbReference type="PROSITE" id="PS52016">
    <property type="entry name" value="TONB_DEPENDENT_REC_3"/>
    <property type="match status" value="1"/>
</dbReference>